<keyword evidence="1" id="KW-1133">Transmembrane helix</keyword>
<reference evidence="2 3" key="1">
    <citation type="journal article" date="2017" name="Int. J. Syst. Evol. Microbiol.">
        <title>Desulfovibrio senegalensis sp. nov., a mesophilic sulfate reducer isolated from marine sediment.</title>
        <authorList>
            <person name="Thioye A."/>
            <person name="Gam Z.B.A."/>
            <person name="Mbengue M."/>
            <person name="Cayol J.L."/>
            <person name="Joseph-Bartoli M."/>
            <person name="Toure-Kane C."/>
            <person name="Labat M."/>
        </authorList>
    </citation>
    <scope>NUCLEOTIDE SEQUENCE [LARGE SCALE GENOMIC DNA]</scope>
    <source>
        <strain evidence="2 3">DSM 101509</strain>
    </source>
</reference>
<accession>A0A6N6MZ88</accession>
<dbReference type="EMBL" id="WAIE01000006">
    <property type="protein sequence ID" value="KAB1440925.1"/>
    <property type="molecule type" value="Genomic_DNA"/>
</dbReference>
<keyword evidence="1" id="KW-0472">Membrane</keyword>
<evidence type="ECO:0000313" key="2">
    <source>
        <dbReference type="EMBL" id="KAB1440925.1"/>
    </source>
</evidence>
<dbReference type="InterPro" id="IPR025245">
    <property type="entry name" value="DUF4197"/>
</dbReference>
<name>A0A6N6MZ88_9BACT</name>
<evidence type="ECO:0000256" key="1">
    <source>
        <dbReference type="SAM" id="Phobius"/>
    </source>
</evidence>
<comment type="caution">
    <text evidence="2">The sequence shown here is derived from an EMBL/GenBank/DDBJ whole genome shotgun (WGS) entry which is preliminary data.</text>
</comment>
<keyword evidence="3" id="KW-1185">Reference proteome</keyword>
<sequence length="322" mass="35166">MACTRHRDDSLCMAGMVRFNAVPAVPMTPMRTYSMIMPPFLRNAISRPAFHCLPATCLFTYAIMRDKETLQQDVKTMRQVFCAVAVTVALLAGPAYAGWQNNLQNVITNTLTGPDRSSADSQTAQGLKQALEKGVDVAVKRLGVVGGYLDNPSVRIPLPKDAATAADALRLVGRGDMVDQFMESMNRAAEKAAPHAKDVFLDAITAMTFRDARRILTGPNNAATAYLDRTTRDTLFEKFLPIVKQMTDRYNVTSQYKALAASASGVGTMLGSKDPLLTDIDAYVTDKGLDGLFTIMAQEEKNIRENPAARTTELLKKVFGSN</sequence>
<keyword evidence="1" id="KW-0812">Transmembrane</keyword>
<dbReference type="AlphaFoldDB" id="A0A6N6MZ88"/>
<gene>
    <name evidence="2" type="ORF">F8A88_13355</name>
</gene>
<feature type="transmembrane region" description="Helical" evidence="1">
    <location>
        <begin position="80"/>
        <end position="99"/>
    </location>
</feature>
<protein>
    <submittedName>
        <fullName evidence="2">DUF4197 domain-containing protein</fullName>
    </submittedName>
</protein>
<dbReference type="Proteomes" id="UP000438699">
    <property type="component" value="Unassembled WGS sequence"/>
</dbReference>
<organism evidence="2 3">
    <name type="scientific">Pseudodesulfovibrio senegalensis</name>
    <dbReference type="NCBI Taxonomy" id="1721087"/>
    <lineage>
        <taxon>Bacteria</taxon>
        <taxon>Pseudomonadati</taxon>
        <taxon>Thermodesulfobacteriota</taxon>
        <taxon>Desulfovibrionia</taxon>
        <taxon>Desulfovibrionales</taxon>
        <taxon>Desulfovibrionaceae</taxon>
    </lineage>
</organism>
<evidence type="ECO:0000313" key="3">
    <source>
        <dbReference type="Proteomes" id="UP000438699"/>
    </source>
</evidence>
<dbReference type="Pfam" id="PF13852">
    <property type="entry name" value="DUF4197"/>
    <property type="match status" value="1"/>
</dbReference>
<proteinExistence type="predicted"/>